<evidence type="ECO:0000259" key="7">
    <source>
        <dbReference type="PROSITE" id="PS50110"/>
    </source>
</evidence>
<accession>A0A0G0PLQ6</accession>
<dbReference type="GO" id="GO:0003677">
    <property type="term" value="F:DNA binding"/>
    <property type="evidence" value="ECO:0007669"/>
    <property type="project" value="UniProtKB-KW"/>
</dbReference>
<dbReference type="PANTHER" id="PTHR44591">
    <property type="entry name" value="STRESS RESPONSE REGULATOR PROTEIN 1"/>
    <property type="match status" value="1"/>
</dbReference>
<feature type="modified residue" description="4-aspartylphosphate" evidence="6">
    <location>
        <position position="58"/>
    </location>
</feature>
<organism evidence="8 9">
    <name type="scientific">Berkelbacteria bacterium GW2011_GWA2_38_9</name>
    <dbReference type="NCBI Taxonomy" id="1618334"/>
    <lineage>
        <taxon>Bacteria</taxon>
        <taxon>Candidatus Berkelbacteria</taxon>
    </lineage>
</organism>
<dbReference type="EMBL" id="LBVO01000010">
    <property type="protein sequence ID" value="KKQ90241.1"/>
    <property type="molecule type" value="Genomic_DNA"/>
</dbReference>
<sequence length="131" mass="14326">MAQNIGHKTILIADDDPTIRELYSSELEKGGYIIQLASDGVEALEVIQQNKPDLILLDIMMPRKSGLDVLSELKQNPSLMNIPIFVLSALGDTDDKARGLALGALRYIAKAETIPGKVIQEVDSFFEGQSE</sequence>
<evidence type="ECO:0000256" key="1">
    <source>
        <dbReference type="ARBA" id="ARBA00022553"/>
    </source>
</evidence>
<dbReference type="AlphaFoldDB" id="A0A0G0PLQ6"/>
<evidence type="ECO:0000256" key="4">
    <source>
        <dbReference type="ARBA" id="ARBA00023125"/>
    </source>
</evidence>
<evidence type="ECO:0000256" key="3">
    <source>
        <dbReference type="ARBA" id="ARBA00023015"/>
    </source>
</evidence>
<dbReference type="InterPro" id="IPR001789">
    <property type="entry name" value="Sig_transdc_resp-reg_receiver"/>
</dbReference>
<keyword evidence="1 6" id="KW-0597">Phosphoprotein</keyword>
<evidence type="ECO:0000256" key="6">
    <source>
        <dbReference type="PROSITE-ProRule" id="PRU00169"/>
    </source>
</evidence>
<dbReference type="PANTHER" id="PTHR44591:SF3">
    <property type="entry name" value="RESPONSE REGULATORY DOMAIN-CONTAINING PROTEIN"/>
    <property type="match status" value="1"/>
</dbReference>
<dbReference type="Proteomes" id="UP000033934">
    <property type="component" value="Unassembled WGS sequence"/>
</dbReference>
<dbReference type="SUPFAM" id="SSF52172">
    <property type="entry name" value="CheY-like"/>
    <property type="match status" value="1"/>
</dbReference>
<keyword evidence="3" id="KW-0805">Transcription regulation</keyword>
<dbReference type="GO" id="GO:0000160">
    <property type="term" value="P:phosphorelay signal transduction system"/>
    <property type="evidence" value="ECO:0007669"/>
    <property type="project" value="UniProtKB-KW"/>
</dbReference>
<evidence type="ECO:0000313" key="9">
    <source>
        <dbReference type="Proteomes" id="UP000033934"/>
    </source>
</evidence>
<dbReference type="Pfam" id="PF00072">
    <property type="entry name" value="Response_reg"/>
    <property type="match status" value="1"/>
</dbReference>
<dbReference type="CDD" id="cd17574">
    <property type="entry name" value="REC_OmpR"/>
    <property type="match status" value="1"/>
</dbReference>
<dbReference type="InterPro" id="IPR011006">
    <property type="entry name" value="CheY-like_superfamily"/>
</dbReference>
<dbReference type="Gene3D" id="3.40.50.2300">
    <property type="match status" value="1"/>
</dbReference>
<reference evidence="8 9" key="1">
    <citation type="journal article" date="2015" name="Nature">
        <title>rRNA introns, odd ribosomes, and small enigmatic genomes across a large radiation of phyla.</title>
        <authorList>
            <person name="Brown C.T."/>
            <person name="Hug L.A."/>
            <person name="Thomas B.C."/>
            <person name="Sharon I."/>
            <person name="Castelle C.J."/>
            <person name="Singh A."/>
            <person name="Wilkins M.J."/>
            <person name="Williams K.H."/>
            <person name="Banfield J.F."/>
        </authorList>
    </citation>
    <scope>NUCLEOTIDE SEQUENCE [LARGE SCALE GENOMIC DNA]</scope>
</reference>
<keyword evidence="4" id="KW-0238">DNA-binding</keyword>
<gene>
    <name evidence="8" type="ORF">UT11_C0010G0003</name>
</gene>
<evidence type="ECO:0000313" key="8">
    <source>
        <dbReference type="EMBL" id="KKQ90241.1"/>
    </source>
</evidence>
<dbReference type="FunFam" id="3.40.50.2300:FF:000001">
    <property type="entry name" value="DNA-binding response regulator PhoB"/>
    <property type="match status" value="1"/>
</dbReference>
<keyword evidence="5" id="KW-0804">Transcription</keyword>
<feature type="domain" description="Response regulatory" evidence="7">
    <location>
        <begin position="9"/>
        <end position="125"/>
    </location>
</feature>
<evidence type="ECO:0000256" key="5">
    <source>
        <dbReference type="ARBA" id="ARBA00023163"/>
    </source>
</evidence>
<protein>
    <submittedName>
        <fullName evidence="8">Two-component hybrid sensor and regulator</fullName>
    </submittedName>
</protein>
<dbReference type="InterPro" id="IPR050595">
    <property type="entry name" value="Bact_response_regulator"/>
</dbReference>
<comment type="caution">
    <text evidence="8">The sequence shown here is derived from an EMBL/GenBank/DDBJ whole genome shotgun (WGS) entry which is preliminary data.</text>
</comment>
<proteinExistence type="predicted"/>
<name>A0A0G0PLQ6_9BACT</name>
<keyword evidence="2" id="KW-0902">Two-component regulatory system</keyword>
<evidence type="ECO:0000256" key="2">
    <source>
        <dbReference type="ARBA" id="ARBA00023012"/>
    </source>
</evidence>
<dbReference type="SMART" id="SM00448">
    <property type="entry name" value="REC"/>
    <property type="match status" value="1"/>
</dbReference>
<dbReference type="PROSITE" id="PS50110">
    <property type="entry name" value="RESPONSE_REGULATORY"/>
    <property type="match status" value="1"/>
</dbReference>